<sequence length="336" mass="37697">MPPHFDPTLVNDAFGDAGLYVDLVFQKRAILFDLGDRANVSARKLLRVSDIFVTHRHMDHFAGFDSLLRLLIGREKMLSIFGPPGMIDAIEHKLRAYTWNLVEGYDGNLVIRAVDVDADGRMSAALFAGRSRFARADRACAQYEDGLLLQEPDFQMRAATLDHGVPVLAFALEERMEINILRDRVERMGLAVGPWLRRFKEAILREAPDNDLIDVIFQSETAGQVSKLPLGALRREIMKSGPGRKIAYVVDCAFTPENQEKIIDLARNADLFFIEATFLDADASVAAARRHLTARQAGWLARKSNAKRLVTLHYSPRYKGRGDLLADEAQHAFLGH</sequence>
<evidence type="ECO:0000313" key="2">
    <source>
        <dbReference type="Proteomes" id="UP001139104"/>
    </source>
</evidence>
<dbReference type="PANTHER" id="PTHR46018:SF7">
    <property type="entry name" value="RIBONUCLEASE Z"/>
    <property type="match status" value="1"/>
</dbReference>
<proteinExistence type="predicted"/>
<gene>
    <name evidence="1" type="ORF">K2U94_19060</name>
</gene>
<dbReference type="RefSeq" id="WP_243068719.1">
    <property type="nucleotide sequence ID" value="NZ_JAIVFK010000022.1"/>
</dbReference>
<organism evidence="1 2">
    <name type="scientific">Candidatus Rhodoblastus alkanivorans</name>
    <dbReference type="NCBI Taxonomy" id="2954117"/>
    <lineage>
        <taxon>Bacteria</taxon>
        <taxon>Pseudomonadati</taxon>
        <taxon>Pseudomonadota</taxon>
        <taxon>Alphaproteobacteria</taxon>
        <taxon>Hyphomicrobiales</taxon>
        <taxon>Rhodoblastaceae</taxon>
        <taxon>Rhodoblastus</taxon>
    </lineage>
</organism>
<dbReference type="InterPro" id="IPR036866">
    <property type="entry name" value="RibonucZ/Hydroxyglut_hydro"/>
</dbReference>
<comment type="caution">
    <text evidence="1">The sequence shown here is derived from an EMBL/GenBank/DDBJ whole genome shotgun (WGS) entry which is preliminary data.</text>
</comment>
<dbReference type="GO" id="GO:0042781">
    <property type="term" value="F:3'-tRNA processing endoribonuclease activity"/>
    <property type="evidence" value="ECO:0007669"/>
    <property type="project" value="UniProtKB-EC"/>
</dbReference>
<dbReference type="EMBL" id="JAIVFP010000001">
    <property type="protein sequence ID" value="MCI4684841.1"/>
    <property type="molecule type" value="Genomic_DNA"/>
</dbReference>
<protein>
    <submittedName>
        <fullName evidence="1">Ribonuclease Z</fullName>
        <ecNumber evidence="1">3.1.26.11</ecNumber>
    </submittedName>
</protein>
<dbReference type="SUPFAM" id="SSF56281">
    <property type="entry name" value="Metallo-hydrolase/oxidoreductase"/>
    <property type="match status" value="1"/>
</dbReference>
<keyword evidence="2" id="KW-1185">Reference proteome</keyword>
<accession>A0ABS9ZDB4</accession>
<dbReference type="Proteomes" id="UP001139104">
    <property type="component" value="Unassembled WGS sequence"/>
</dbReference>
<dbReference type="PANTHER" id="PTHR46018">
    <property type="entry name" value="ZINC PHOSPHODIESTERASE ELAC PROTEIN 1"/>
    <property type="match status" value="1"/>
</dbReference>
<dbReference type="Gene3D" id="3.60.15.10">
    <property type="entry name" value="Ribonuclease Z/Hydroxyacylglutathione hydrolase-like"/>
    <property type="match status" value="1"/>
</dbReference>
<reference evidence="1" key="1">
    <citation type="journal article" date="2022" name="ISME J.">
        <title>Identification of active gaseous-alkane degraders at natural gas seeps.</title>
        <authorList>
            <person name="Farhan Ul Haque M."/>
            <person name="Hernandez M."/>
            <person name="Crombie A.T."/>
            <person name="Murrell J.C."/>
        </authorList>
    </citation>
    <scope>NUCLEOTIDE SEQUENCE</scope>
    <source>
        <strain evidence="1">PC2</strain>
    </source>
</reference>
<dbReference type="NCBIfam" id="NF002558">
    <property type="entry name" value="PRK02126.1"/>
    <property type="match status" value="1"/>
</dbReference>
<keyword evidence="1" id="KW-0378">Hydrolase</keyword>
<dbReference type="EC" id="3.1.26.11" evidence="1"/>
<evidence type="ECO:0000313" key="1">
    <source>
        <dbReference type="EMBL" id="MCI4684841.1"/>
    </source>
</evidence>
<name>A0ABS9ZDB4_9HYPH</name>